<name>A0ACB9LBP6_BAUVA</name>
<gene>
    <name evidence="1" type="ORF">L6164_030227</name>
</gene>
<evidence type="ECO:0000313" key="1">
    <source>
        <dbReference type="EMBL" id="KAI4306993.1"/>
    </source>
</evidence>
<organism evidence="1 2">
    <name type="scientific">Bauhinia variegata</name>
    <name type="common">Purple orchid tree</name>
    <name type="synonym">Phanera variegata</name>
    <dbReference type="NCBI Taxonomy" id="167791"/>
    <lineage>
        <taxon>Eukaryota</taxon>
        <taxon>Viridiplantae</taxon>
        <taxon>Streptophyta</taxon>
        <taxon>Embryophyta</taxon>
        <taxon>Tracheophyta</taxon>
        <taxon>Spermatophyta</taxon>
        <taxon>Magnoliopsida</taxon>
        <taxon>eudicotyledons</taxon>
        <taxon>Gunneridae</taxon>
        <taxon>Pentapetalae</taxon>
        <taxon>rosids</taxon>
        <taxon>fabids</taxon>
        <taxon>Fabales</taxon>
        <taxon>Fabaceae</taxon>
        <taxon>Cercidoideae</taxon>
        <taxon>Cercideae</taxon>
        <taxon>Bauhiniinae</taxon>
        <taxon>Bauhinia</taxon>
    </lineage>
</organism>
<keyword evidence="2" id="KW-1185">Reference proteome</keyword>
<evidence type="ECO:0000313" key="2">
    <source>
        <dbReference type="Proteomes" id="UP000828941"/>
    </source>
</evidence>
<proteinExistence type="predicted"/>
<dbReference type="Proteomes" id="UP000828941">
    <property type="component" value="Chromosome 12"/>
</dbReference>
<dbReference type="EMBL" id="CM039437">
    <property type="protein sequence ID" value="KAI4306993.1"/>
    <property type="molecule type" value="Genomic_DNA"/>
</dbReference>
<reference evidence="1 2" key="1">
    <citation type="journal article" date="2022" name="DNA Res.">
        <title>Chromosomal-level genome assembly of the orchid tree Bauhinia variegata (Leguminosae; Cercidoideae) supports the allotetraploid origin hypothesis of Bauhinia.</title>
        <authorList>
            <person name="Zhong Y."/>
            <person name="Chen Y."/>
            <person name="Zheng D."/>
            <person name="Pang J."/>
            <person name="Liu Y."/>
            <person name="Luo S."/>
            <person name="Meng S."/>
            <person name="Qian L."/>
            <person name="Wei D."/>
            <person name="Dai S."/>
            <person name="Zhou R."/>
        </authorList>
    </citation>
    <scope>NUCLEOTIDE SEQUENCE [LARGE SCALE GENOMIC DNA]</scope>
    <source>
        <strain evidence="1">BV-YZ2020</strain>
    </source>
</reference>
<sequence length="750" mass="80514">MGDAGGNGNLGESKKVDVAALGLAVVAEFLEGAAANEETVTSTTVTAASQNQNNVYFDKQEGSEATNGSSGDQNGDVATENHDVGEFNIQADSGQYVKTMEEKCSSSSEMPHLHNSSEVKGTAVKDFNDETSTNTVPDLIEEIDERLKERDVEAVLANQETHDLFCPNCHSCITKRVILRKRKRIVPNVDPKAKRDKSDPLVNSNLVDIPEYKSSQGDHATTTSDVGSQEPPADHYNTEREPEVFRCLSCFSFFIPSGNGFNIFRSFGGALKQKASESSSDIPTSNLQSSSNMPTSKANWFLSLLTSNKGKIASKQGDAALEHSETDTAKQNDSSSFTSNMLISSEISPPGGLVADATIVKNGKLMTGIKPEHEGLNSLVPSTVEPVKTELLIKENFNSNMTPGKDSLADQQDHDLFQNDSTSLQSSKQASSNLTNELQKVGNNLVDSTDTRKTDSEADIVAISSSMNLSGDKLPMREIDSLTAPVTGETLVNNGKAAQDAIVTNNAVINLQTAEANVKIPQIEKVNRDILEEIDPAVRKENQGGDVIVRIEAEADKSTTSQSADTVAVEGVNVTETSTQVLTDEQQRAEIGESQEWEILKSIVYGGLIESIASLGVVSSSVGAGAGTLNIIALGLANLIGGLFILGHNLIELKDDHPGDDLQQTNTQDQYQELLGHPTNFLLHAVVAVLSFLIFGAVPLVVYWEASGASYIAGSLIKDLLKKYIDSESSFVLNMPVFGRGSMDPVWMSY</sequence>
<accession>A0ACB9LBP6</accession>
<protein>
    <submittedName>
        <fullName evidence="1">Uncharacterized protein</fullName>
    </submittedName>
</protein>
<comment type="caution">
    <text evidence="1">The sequence shown here is derived from an EMBL/GenBank/DDBJ whole genome shotgun (WGS) entry which is preliminary data.</text>
</comment>